<evidence type="ECO:0000313" key="2">
    <source>
        <dbReference type="Proteomes" id="UP001222325"/>
    </source>
</evidence>
<name>A0AAD6TTH1_9AGAR</name>
<feature type="non-terminal residue" evidence="1">
    <location>
        <position position="234"/>
    </location>
</feature>
<accession>A0AAD6TTH1</accession>
<keyword evidence="2" id="KW-1185">Reference proteome</keyword>
<organism evidence="1 2">
    <name type="scientific">Mycena belliarum</name>
    <dbReference type="NCBI Taxonomy" id="1033014"/>
    <lineage>
        <taxon>Eukaryota</taxon>
        <taxon>Fungi</taxon>
        <taxon>Dikarya</taxon>
        <taxon>Basidiomycota</taxon>
        <taxon>Agaricomycotina</taxon>
        <taxon>Agaricomycetes</taxon>
        <taxon>Agaricomycetidae</taxon>
        <taxon>Agaricales</taxon>
        <taxon>Marasmiineae</taxon>
        <taxon>Mycenaceae</taxon>
        <taxon>Mycena</taxon>
    </lineage>
</organism>
<reference evidence="1" key="1">
    <citation type="submission" date="2023-03" db="EMBL/GenBank/DDBJ databases">
        <title>Massive genome expansion in bonnet fungi (Mycena s.s.) driven by repeated elements and novel gene families across ecological guilds.</title>
        <authorList>
            <consortium name="Lawrence Berkeley National Laboratory"/>
            <person name="Harder C.B."/>
            <person name="Miyauchi S."/>
            <person name="Viragh M."/>
            <person name="Kuo A."/>
            <person name="Thoen E."/>
            <person name="Andreopoulos B."/>
            <person name="Lu D."/>
            <person name="Skrede I."/>
            <person name="Drula E."/>
            <person name="Henrissat B."/>
            <person name="Morin E."/>
            <person name="Kohler A."/>
            <person name="Barry K."/>
            <person name="LaButti K."/>
            <person name="Morin E."/>
            <person name="Salamov A."/>
            <person name="Lipzen A."/>
            <person name="Mereny Z."/>
            <person name="Hegedus B."/>
            <person name="Baldrian P."/>
            <person name="Stursova M."/>
            <person name="Weitz H."/>
            <person name="Taylor A."/>
            <person name="Grigoriev I.V."/>
            <person name="Nagy L.G."/>
            <person name="Martin F."/>
            <person name="Kauserud H."/>
        </authorList>
    </citation>
    <scope>NUCLEOTIDE SEQUENCE</scope>
    <source>
        <strain evidence="1">CBHHK173m</strain>
    </source>
</reference>
<dbReference type="AlphaFoldDB" id="A0AAD6TTH1"/>
<proteinExistence type="predicted"/>
<evidence type="ECO:0000313" key="1">
    <source>
        <dbReference type="EMBL" id="KAJ7078951.1"/>
    </source>
</evidence>
<protein>
    <submittedName>
        <fullName evidence="1">Uncharacterized protein</fullName>
    </submittedName>
</protein>
<comment type="caution">
    <text evidence="1">The sequence shown here is derived from an EMBL/GenBank/DDBJ whole genome shotgun (WGS) entry which is preliminary data.</text>
</comment>
<feature type="non-terminal residue" evidence="1">
    <location>
        <position position="1"/>
    </location>
</feature>
<gene>
    <name evidence="1" type="ORF">B0H15DRAFT_733632</name>
</gene>
<dbReference type="EMBL" id="JARJCN010000063">
    <property type="protein sequence ID" value="KAJ7078951.1"/>
    <property type="molecule type" value="Genomic_DNA"/>
</dbReference>
<dbReference type="Proteomes" id="UP001222325">
    <property type="component" value="Unassembled WGS sequence"/>
</dbReference>
<sequence length="234" mass="26835">RLRHMNGHSYYRWMLELVKLKRAAVDYTPRHSAELSIPARLNNKADHYASGAQKHLSHIPAAPIPTFFMDEFTYYREGANGGWIESNTRNFFDYVMTRAAVRKIGIGNRYCMSTWIHDPRPPPEYPYARATSAHSALVQIYARSGQLPTAELVAQRSNLSSNMCRFGCAAIETPHHIFVDCRRFDDWRATATQDVVRRTMHKLTEQDVDAPHKLMITHAAKSLFSDTRSVWPLG</sequence>